<dbReference type="Proteomes" id="UP000199182">
    <property type="component" value="Unassembled WGS sequence"/>
</dbReference>
<keyword evidence="1" id="KW-0732">Signal</keyword>
<reference evidence="2 3" key="1">
    <citation type="submission" date="2016-10" db="EMBL/GenBank/DDBJ databases">
        <authorList>
            <person name="de Groot N.N."/>
        </authorList>
    </citation>
    <scope>NUCLEOTIDE SEQUENCE [LARGE SCALE GENOMIC DNA]</scope>
    <source>
        <strain evidence="2 3">CGMCC 1.5012</strain>
    </source>
</reference>
<proteinExistence type="predicted"/>
<name>A0A1H0CQA0_9FIRM</name>
<evidence type="ECO:0000313" key="2">
    <source>
        <dbReference type="EMBL" id="SDN60006.1"/>
    </source>
</evidence>
<evidence type="ECO:0000313" key="3">
    <source>
        <dbReference type="Proteomes" id="UP000199182"/>
    </source>
</evidence>
<gene>
    <name evidence="2" type="ORF">SAMN05192585_12429</name>
</gene>
<accession>A0A1H0CQA0</accession>
<evidence type="ECO:0000256" key="1">
    <source>
        <dbReference type="SAM" id="SignalP"/>
    </source>
</evidence>
<feature type="signal peptide" evidence="1">
    <location>
        <begin position="1"/>
        <end position="34"/>
    </location>
</feature>
<keyword evidence="3" id="KW-1185">Reference proteome</keyword>
<dbReference type="AlphaFoldDB" id="A0A1H0CQA0"/>
<protein>
    <submittedName>
        <fullName evidence="2">Uncharacterized protein</fullName>
    </submittedName>
</protein>
<sequence length="417" mass="46087">MKEGIIMRVKGILKAAAGLLAGAMLLGSCTGVNKQNPVPVGELLSSQAQGSSGQESKAAALSSGTNSAPVDLSDIEAVTKAYVAPLGDYCLCYPWASASEIQVNHLISICGDNNLLNRPADVNLNTPDPSAAEVEAALQRHFDVSADYLRTSWMYNKKAQTYHLYTHKQELPFRAISATQKGSRIEIEVGLTVPDPGKVEDKEATLLAGYAAVNYRPYGKDRLIFPSGTLTVELTGDNTVKYVSYKCSETFLKETEKLERYKKYAEAFEYDLGRSTWNDAAKLEPDALVVYYIYLCGTGEVDMPKNTPIEEYFGNPYMPAKELEAAVMKHLDVTPEQIRKSQYYDKKRNAYWTGGIGTTADTEIVSAKQEGNRLTLTMKDSITSSEAILRWNCQAVLEVDGDNYRYISYVKEETTKE</sequence>
<feature type="chain" id="PRO_5039053648" evidence="1">
    <location>
        <begin position="35"/>
        <end position="417"/>
    </location>
</feature>
<dbReference type="EMBL" id="FNID01000024">
    <property type="protein sequence ID" value="SDN60006.1"/>
    <property type="molecule type" value="Genomic_DNA"/>
</dbReference>
<dbReference type="PROSITE" id="PS51257">
    <property type="entry name" value="PROKAR_LIPOPROTEIN"/>
    <property type="match status" value="1"/>
</dbReference>
<organism evidence="2 3">
    <name type="scientific">Acetanaerobacterium elongatum</name>
    <dbReference type="NCBI Taxonomy" id="258515"/>
    <lineage>
        <taxon>Bacteria</taxon>
        <taxon>Bacillati</taxon>
        <taxon>Bacillota</taxon>
        <taxon>Clostridia</taxon>
        <taxon>Eubacteriales</taxon>
        <taxon>Oscillospiraceae</taxon>
        <taxon>Acetanaerobacterium</taxon>
    </lineage>
</organism>